<dbReference type="RefSeq" id="WP_323220012.1">
    <property type="nucleotide sequence ID" value="NZ_JAYGHT010000135.1"/>
</dbReference>
<proteinExistence type="predicted"/>
<evidence type="ECO:0000313" key="2">
    <source>
        <dbReference type="Proteomes" id="UP001301728"/>
    </source>
</evidence>
<keyword evidence="2" id="KW-1185">Reference proteome</keyword>
<protein>
    <recommendedName>
        <fullName evidence="3">DUF2971 domain-containing protein</fullName>
    </recommendedName>
</protein>
<organism evidence="1 2">
    <name type="scientific">Limnoraphis robusta CCNP1315</name>
    <dbReference type="NCBI Taxonomy" id="3110306"/>
    <lineage>
        <taxon>Bacteria</taxon>
        <taxon>Bacillati</taxon>
        <taxon>Cyanobacteriota</taxon>
        <taxon>Cyanophyceae</taxon>
        <taxon>Oscillatoriophycideae</taxon>
        <taxon>Oscillatoriales</taxon>
        <taxon>Sirenicapillariaceae</taxon>
        <taxon>Limnoraphis</taxon>
    </lineage>
</organism>
<sequence length="212" mass="24584">MPYTIEDWKKRVVSRSDMTSQVVHLTRSAIINGKSSPAIDVLMKILIEKKLIGSSTQSGFICGERRAVCFQETPLYSLAQNIYLEQEYRQKNPSGKVRYQGVGLTFSKPYVYRKGGRPVIYDRSEDAKKYLPPSEWWRIVRFDLGDDKTIIDWTDEREWRVPEDFIFDWEETSIILPSAIAYQEFIRRCQSMNSVNLLAKIKGIVNLGAVLF</sequence>
<accession>A0ABU5U365</accession>
<evidence type="ECO:0008006" key="3">
    <source>
        <dbReference type="Google" id="ProtNLM"/>
    </source>
</evidence>
<comment type="caution">
    <text evidence="1">The sequence shown here is derived from an EMBL/GenBank/DDBJ whole genome shotgun (WGS) entry which is preliminary data.</text>
</comment>
<reference evidence="1 2" key="1">
    <citation type="submission" date="2023-12" db="EMBL/GenBank/DDBJ databases">
        <title>Baltic Sea Cyanobacteria.</title>
        <authorList>
            <person name="Delbaje E."/>
            <person name="Fewer D.P."/>
            <person name="Shishido T.K."/>
        </authorList>
    </citation>
    <scope>NUCLEOTIDE SEQUENCE [LARGE SCALE GENOMIC DNA]</scope>
    <source>
        <strain evidence="1 2">CCNP 1315</strain>
    </source>
</reference>
<dbReference type="Proteomes" id="UP001301728">
    <property type="component" value="Unassembled WGS sequence"/>
</dbReference>
<name>A0ABU5U365_9CYAN</name>
<gene>
    <name evidence="1" type="ORF">VB854_21890</name>
</gene>
<dbReference type="EMBL" id="JAYGHT010000135">
    <property type="protein sequence ID" value="MEA5521594.1"/>
    <property type="molecule type" value="Genomic_DNA"/>
</dbReference>
<evidence type="ECO:0000313" key="1">
    <source>
        <dbReference type="EMBL" id="MEA5521594.1"/>
    </source>
</evidence>